<dbReference type="Proteomes" id="UP000182114">
    <property type="component" value="Unassembled WGS sequence"/>
</dbReference>
<dbReference type="RefSeq" id="WP_024480093.1">
    <property type="nucleotide sequence ID" value="NZ_CANLMK010000006.1"/>
</dbReference>
<feature type="chain" id="PRO_5010168759" description="Outer membrane protein beta-barrel domain-containing protein" evidence="1">
    <location>
        <begin position="22"/>
        <end position="154"/>
    </location>
</feature>
<keyword evidence="3" id="KW-1185">Reference proteome</keyword>
<proteinExistence type="predicted"/>
<protein>
    <recommendedName>
        <fullName evidence="4">Outer membrane protein beta-barrel domain-containing protein</fullName>
    </recommendedName>
</protein>
<feature type="signal peptide" evidence="1">
    <location>
        <begin position="1"/>
        <end position="21"/>
    </location>
</feature>
<dbReference type="EMBL" id="FNBD01000007">
    <property type="protein sequence ID" value="SDF08294.1"/>
    <property type="molecule type" value="Genomic_DNA"/>
</dbReference>
<name>A0A1G7I750_9FLAO</name>
<evidence type="ECO:0000313" key="2">
    <source>
        <dbReference type="EMBL" id="SDF08294.1"/>
    </source>
</evidence>
<gene>
    <name evidence="2" type="ORF">SAMN04487992_10775</name>
</gene>
<dbReference type="AlphaFoldDB" id="A0A1G7I750"/>
<dbReference type="eggNOG" id="ENOG5030RNP">
    <property type="taxonomic scope" value="Bacteria"/>
</dbReference>
<evidence type="ECO:0000313" key="3">
    <source>
        <dbReference type="Proteomes" id="UP000182114"/>
    </source>
</evidence>
<evidence type="ECO:0008006" key="4">
    <source>
        <dbReference type="Google" id="ProtNLM"/>
    </source>
</evidence>
<organism evidence="2 3">
    <name type="scientific">Cellulophaga baltica</name>
    <dbReference type="NCBI Taxonomy" id="76594"/>
    <lineage>
        <taxon>Bacteria</taxon>
        <taxon>Pseudomonadati</taxon>
        <taxon>Bacteroidota</taxon>
        <taxon>Flavobacteriia</taxon>
        <taxon>Flavobacteriales</taxon>
        <taxon>Flavobacteriaceae</taxon>
        <taxon>Cellulophaga</taxon>
    </lineage>
</organism>
<reference evidence="3" key="1">
    <citation type="submission" date="2016-10" db="EMBL/GenBank/DDBJ databases">
        <authorList>
            <person name="Varghese N."/>
            <person name="Submissions S."/>
        </authorList>
    </citation>
    <scope>NUCLEOTIDE SEQUENCE [LARGE SCALE GENOMIC DNA]</scope>
    <source>
        <strain evidence="3">DSM 24729</strain>
    </source>
</reference>
<dbReference type="GeneID" id="78061332"/>
<keyword evidence="1" id="KW-0732">Signal</keyword>
<sequence>MKRIAIFVLILCGLGLSQLHAQSDYKTAVGLGIDFGSGQTFVGPSAKFFLAPDTAIEADVLFASGSTLIQAFYEYHGAIEGTDGLKWYAGVGPGVTLYDGGSNFLVRPMVGMDLKFNTVPLALTFDWRPALGFNGDGSDFEAARFGLGFRYVLD</sequence>
<accession>A0A1G7I750</accession>
<evidence type="ECO:0000256" key="1">
    <source>
        <dbReference type="SAM" id="SignalP"/>
    </source>
</evidence>